<sequence>MSMIRTLAAASLGLALLAAPTIGDAQSFQGGQPIMWGADEVSRTPTSLSLRGRAELTQGDSRIRADRVEGTINNGDLSRVEATGNVYFVTPEQTIRGDRAVYTPANDTIVLTGDVILTQGENVMTGGRLTYNTRTEAAQMEGGSGSRVQGVFVPERSGT</sequence>
<organism evidence="4 5">
    <name type="scientific">Brevundimonas lenta</name>
    <dbReference type="NCBI Taxonomy" id="424796"/>
    <lineage>
        <taxon>Bacteria</taxon>
        <taxon>Pseudomonadati</taxon>
        <taxon>Pseudomonadota</taxon>
        <taxon>Alphaproteobacteria</taxon>
        <taxon>Caulobacterales</taxon>
        <taxon>Caulobacteraceae</taxon>
        <taxon>Brevundimonas</taxon>
    </lineage>
</organism>
<dbReference type="GO" id="GO:0015920">
    <property type="term" value="P:lipopolysaccharide transport"/>
    <property type="evidence" value="ECO:0007669"/>
    <property type="project" value="TreeGrafter"/>
</dbReference>
<feature type="signal peptide" evidence="2">
    <location>
        <begin position="1"/>
        <end position="25"/>
    </location>
</feature>
<accession>A0A7W6NN13</accession>
<comment type="caution">
    <text evidence="4">The sequence shown here is derived from an EMBL/GenBank/DDBJ whole genome shotgun (WGS) entry which is preliminary data.</text>
</comment>
<name>A0A7W6NN13_9CAUL</name>
<dbReference type="GO" id="GO:0030288">
    <property type="term" value="C:outer membrane-bounded periplasmic space"/>
    <property type="evidence" value="ECO:0007669"/>
    <property type="project" value="TreeGrafter"/>
</dbReference>
<feature type="domain" description="Organic solvent tolerance-like N-terminal" evidence="3">
    <location>
        <begin position="48"/>
        <end position="136"/>
    </location>
</feature>
<evidence type="ECO:0000313" key="5">
    <source>
        <dbReference type="Proteomes" id="UP000529946"/>
    </source>
</evidence>
<evidence type="ECO:0000256" key="1">
    <source>
        <dbReference type="ARBA" id="ARBA00022729"/>
    </source>
</evidence>
<dbReference type="EMBL" id="JACIDM010000001">
    <property type="protein sequence ID" value="MBB4081915.1"/>
    <property type="molecule type" value="Genomic_DNA"/>
</dbReference>
<evidence type="ECO:0000256" key="2">
    <source>
        <dbReference type="SAM" id="SignalP"/>
    </source>
</evidence>
<protein>
    <submittedName>
        <fullName evidence="4">Lipopolysaccharide export system protein LptA</fullName>
    </submittedName>
</protein>
<dbReference type="PANTHER" id="PTHR36504:SF1">
    <property type="entry name" value="LIPOPOLYSACCHARIDE EXPORT SYSTEM PROTEIN LPTA"/>
    <property type="match status" value="1"/>
</dbReference>
<keyword evidence="5" id="KW-1185">Reference proteome</keyword>
<dbReference type="Pfam" id="PF03968">
    <property type="entry name" value="LptD_N"/>
    <property type="match status" value="1"/>
</dbReference>
<reference evidence="4 5" key="1">
    <citation type="submission" date="2020-08" db="EMBL/GenBank/DDBJ databases">
        <title>Genomic Encyclopedia of Type Strains, Phase IV (KMG-IV): sequencing the most valuable type-strain genomes for metagenomic binning, comparative biology and taxonomic classification.</title>
        <authorList>
            <person name="Goeker M."/>
        </authorList>
    </citation>
    <scope>NUCLEOTIDE SEQUENCE [LARGE SCALE GENOMIC DNA]</scope>
    <source>
        <strain evidence="4 5">DSM 23960</strain>
    </source>
</reference>
<proteinExistence type="predicted"/>
<gene>
    <name evidence="4" type="ORF">GGR12_000754</name>
</gene>
<dbReference type="GO" id="GO:0009279">
    <property type="term" value="C:cell outer membrane"/>
    <property type="evidence" value="ECO:0007669"/>
    <property type="project" value="TreeGrafter"/>
</dbReference>
<dbReference type="GO" id="GO:0017089">
    <property type="term" value="F:glycolipid transfer activity"/>
    <property type="evidence" value="ECO:0007669"/>
    <property type="project" value="TreeGrafter"/>
</dbReference>
<dbReference type="Gene3D" id="2.60.450.10">
    <property type="entry name" value="Lipopolysaccharide (LPS) transport protein A like domain"/>
    <property type="match status" value="1"/>
</dbReference>
<dbReference type="Proteomes" id="UP000529946">
    <property type="component" value="Unassembled WGS sequence"/>
</dbReference>
<evidence type="ECO:0000313" key="4">
    <source>
        <dbReference type="EMBL" id="MBB4081915.1"/>
    </source>
</evidence>
<dbReference type="AlphaFoldDB" id="A0A7W6NN13"/>
<evidence type="ECO:0000259" key="3">
    <source>
        <dbReference type="Pfam" id="PF03968"/>
    </source>
</evidence>
<dbReference type="InterPro" id="IPR052037">
    <property type="entry name" value="LPS_export_LptA"/>
</dbReference>
<dbReference type="PANTHER" id="PTHR36504">
    <property type="entry name" value="LIPOPOLYSACCHARIDE EXPORT SYSTEM PROTEIN LPTA"/>
    <property type="match status" value="1"/>
</dbReference>
<keyword evidence="1 2" id="KW-0732">Signal</keyword>
<dbReference type="InterPro" id="IPR005653">
    <property type="entry name" value="OstA-like_N"/>
</dbReference>
<feature type="chain" id="PRO_5031361693" evidence="2">
    <location>
        <begin position="26"/>
        <end position="159"/>
    </location>
</feature>